<keyword evidence="1" id="KW-0805">Transcription regulation</keyword>
<dbReference type="InterPro" id="IPR016032">
    <property type="entry name" value="Sig_transdc_resp-reg_C-effctor"/>
</dbReference>
<dbReference type="SUPFAM" id="SSF46894">
    <property type="entry name" value="C-terminal effector domain of the bipartite response regulators"/>
    <property type="match status" value="1"/>
</dbReference>
<dbReference type="Pfam" id="PF25873">
    <property type="entry name" value="WHD_MalT"/>
    <property type="match status" value="1"/>
</dbReference>
<dbReference type="InterPro" id="IPR000792">
    <property type="entry name" value="Tscrpt_reg_LuxR_C"/>
</dbReference>
<dbReference type="PROSITE" id="PS50043">
    <property type="entry name" value="HTH_LUXR_2"/>
    <property type="match status" value="1"/>
</dbReference>
<dbReference type="PRINTS" id="PR00038">
    <property type="entry name" value="HTHLUXR"/>
</dbReference>
<sequence length="867" mass="96762">MGATTKSRALLPGVNLARITPPVVPPHLLAREELIKEFDTPLPYAIFIVAPSGYGKTTLASQWAAKNPKNTIWYTASKSDSPKVSLFHFIESFRILYPKFAPWAESLINEELNVAEVVTRMANDVMLLEQPINFITDAAENISSEHTEMMELWAANIPLNLRTITTRTSVPAPLYARAATFNSIKVINAADLKLNEEEINNLARYYEVDLLNSNNQETVDLVQGWPTGVHIILKSAQENKNISSNKSFHEVSSLDSRALVRAAIASLNAIERKFLTSMSLFDEVRPEFVREMMGDTSARNTLRRMGAEGVFISEVGFDQSSFQINPIIRDVIIEDLKKDSAAYYALCKKSADILEENGQSLPAIELYMEAGEIEIAKKLINTNTRKMIYSNNGDVLRRWRKVVAESLGLEFSGEVLVDAYAAMVSASLDSFKAKLGELTLLARGTRDEEKLAGDVAVMTTRALFSEGRLSECIEVALTLPRLSFVQDEFSAAKILTGLRFASWSATLLEDMESLLQIQEIADQLDYPRDNLPLIGVSAIQASVALGEGRLKDARDLAIYSLNTSQEYGYSGIVSPFDMKYILAEVSREYCQDIEALDYATSLIDTAKKHELYPWVAALMAKQALILSNMGNSSEAFKVLREAREYLAQPFLNHEIHRVVDEHELFIRAAVRDSERLEELLYRMPKTTTILAFTVAVMVSKSASANSGYLSKLPTKTLREKLNFELISAQAKLDKPLDAKAHINNAITLSTSQGHRRIYLSQRAPLKNLLLDFATDHPNVYIEQLAAAVRNSLKSNKQSHGIIQENPLTKRELDILRRLTTGLPITQIAASLHISNNTIKTHLKNVYRKLEVDSRDSAVAKGKELLLL</sequence>
<keyword evidence="3" id="KW-0804">Transcription</keyword>
<evidence type="ECO:0000256" key="3">
    <source>
        <dbReference type="ARBA" id="ARBA00023163"/>
    </source>
</evidence>
<evidence type="ECO:0000313" key="6">
    <source>
        <dbReference type="EMBL" id="CAB4609467.1"/>
    </source>
</evidence>
<feature type="domain" description="HTH luxR-type" evidence="4">
    <location>
        <begin position="800"/>
        <end position="865"/>
    </location>
</feature>
<dbReference type="EMBL" id="CAEZUY010000015">
    <property type="protein sequence ID" value="CAB4609467.1"/>
    <property type="molecule type" value="Genomic_DNA"/>
</dbReference>
<accession>A0A6J6BBH7</accession>
<dbReference type="SUPFAM" id="SSF52540">
    <property type="entry name" value="P-loop containing nucleoside triphosphate hydrolases"/>
    <property type="match status" value="1"/>
</dbReference>
<evidence type="ECO:0000313" key="7">
    <source>
        <dbReference type="EMBL" id="CAB4890218.1"/>
    </source>
</evidence>
<dbReference type="EMBL" id="CAEZSC010000039">
    <property type="protein sequence ID" value="CAB4535648.1"/>
    <property type="molecule type" value="Genomic_DNA"/>
</dbReference>
<dbReference type="EMBL" id="CAFBME010000014">
    <property type="protein sequence ID" value="CAB4890218.1"/>
    <property type="molecule type" value="Genomic_DNA"/>
</dbReference>
<gene>
    <name evidence="5" type="ORF">UFOPK1380_00741</name>
    <name evidence="6" type="ORF">UFOPK1863_00296</name>
    <name evidence="7" type="ORF">UFOPK3555_00283</name>
</gene>
<dbReference type="PANTHER" id="PTHR44688">
    <property type="entry name" value="DNA-BINDING TRANSCRIPTIONAL ACTIVATOR DEVR_DOSR"/>
    <property type="match status" value="1"/>
</dbReference>
<dbReference type="GO" id="GO:0006355">
    <property type="term" value="P:regulation of DNA-templated transcription"/>
    <property type="evidence" value="ECO:0007669"/>
    <property type="project" value="InterPro"/>
</dbReference>
<dbReference type="InterPro" id="IPR011990">
    <property type="entry name" value="TPR-like_helical_dom_sf"/>
</dbReference>
<organism evidence="5">
    <name type="scientific">freshwater metagenome</name>
    <dbReference type="NCBI Taxonomy" id="449393"/>
    <lineage>
        <taxon>unclassified sequences</taxon>
        <taxon>metagenomes</taxon>
        <taxon>ecological metagenomes</taxon>
    </lineage>
</organism>
<reference evidence="5" key="1">
    <citation type="submission" date="2020-05" db="EMBL/GenBank/DDBJ databases">
        <authorList>
            <person name="Chiriac C."/>
            <person name="Salcher M."/>
            <person name="Ghai R."/>
            <person name="Kavagutti S V."/>
        </authorList>
    </citation>
    <scope>NUCLEOTIDE SEQUENCE</scope>
</reference>
<dbReference type="SMART" id="SM00421">
    <property type="entry name" value="HTH_LUXR"/>
    <property type="match status" value="1"/>
</dbReference>
<proteinExistence type="predicted"/>
<name>A0A6J6BBH7_9ZZZZ</name>
<dbReference type="Pfam" id="PF00196">
    <property type="entry name" value="GerE"/>
    <property type="match status" value="1"/>
</dbReference>
<dbReference type="InterPro" id="IPR059106">
    <property type="entry name" value="WHD_MalT"/>
</dbReference>
<dbReference type="InterPro" id="IPR036388">
    <property type="entry name" value="WH-like_DNA-bd_sf"/>
</dbReference>
<evidence type="ECO:0000256" key="2">
    <source>
        <dbReference type="ARBA" id="ARBA00023125"/>
    </source>
</evidence>
<dbReference type="InterPro" id="IPR027417">
    <property type="entry name" value="P-loop_NTPase"/>
</dbReference>
<dbReference type="Gene3D" id="1.10.10.10">
    <property type="entry name" value="Winged helix-like DNA-binding domain superfamily/Winged helix DNA-binding domain"/>
    <property type="match status" value="1"/>
</dbReference>
<evidence type="ECO:0000259" key="4">
    <source>
        <dbReference type="PROSITE" id="PS50043"/>
    </source>
</evidence>
<protein>
    <submittedName>
        <fullName evidence="5">Unannotated protein</fullName>
    </submittedName>
</protein>
<dbReference type="Gene3D" id="1.25.40.10">
    <property type="entry name" value="Tetratricopeptide repeat domain"/>
    <property type="match status" value="1"/>
</dbReference>
<evidence type="ECO:0000256" key="1">
    <source>
        <dbReference type="ARBA" id="ARBA00023015"/>
    </source>
</evidence>
<dbReference type="AlphaFoldDB" id="A0A6J6BBH7"/>
<dbReference type="GO" id="GO:0003677">
    <property type="term" value="F:DNA binding"/>
    <property type="evidence" value="ECO:0007669"/>
    <property type="project" value="UniProtKB-KW"/>
</dbReference>
<dbReference type="PANTHER" id="PTHR44688:SF16">
    <property type="entry name" value="DNA-BINDING TRANSCRIPTIONAL ACTIVATOR DEVR_DOSR"/>
    <property type="match status" value="1"/>
</dbReference>
<dbReference type="CDD" id="cd06170">
    <property type="entry name" value="LuxR_C_like"/>
    <property type="match status" value="1"/>
</dbReference>
<evidence type="ECO:0000313" key="5">
    <source>
        <dbReference type="EMBL" id="CAB4535648.1"/>
    </source>
</evidence>
<keyword evidence="2" id="KW-0238">DNA-binding</keyword>